<proteinExistence type="predicted"/>
<organism evidence="2 3">
    <name type="scientific">Cucurbita argyrosperma subsp. sororia</name>
    <dbReference type="NCBI Taxonomy" id="37648"/>
    <lineage>
        <taxon>Eukaryota</taxon>
        <taxon>Viridiplantae</taxon>
        <taxon>Streptophyta</taxon>
        <taxon>Embryophyta</taxon>
        <taxon>Tracheophyta</taxon>
        <taxon>Spermatophyta</taxon>
        <taxon>Magnoliopsida</taxon>
        <taxon>eudicotyledons</taxon>
        <taxon>Gunneridae</taxon>
        <taxon>Pentapetalae</taxon>
        <taxon>rosids</taxon>
        <taxon>fabids</taxon>
        <taxon>Cucurbitales</taxon>
        <taxon>Cucurbitaceae</taxon>
        <taxon>Cucurbiteae</taxon>
        <taxon>Cucurbita</taxon>
    </lineage>
</organism>
<comment type="caution">
    <text evidence="2">The sequence shown here is derived from an EMBL/GenBank/DDBJ whole genome shotgun (WGS) entry which is preliminary data.</text>
</comment>
<dbReference type="AlphaFoldDB" id="A0AAV6NT30"/>
<sequence length="87" mass="8962">MANLFKLSKFISVLALILSLSVSSSSSARLLRDLSLSPAALPDLKLDTPADHTTALAVEYGALLLGFLPKGGIPPSGPSKGTNNLNS</sequence>
<keyword evidence="3" id="KW-1185">Reference proteome</keyword>
<dbReference type="EMBL" id="JAGKQH010000004">
    <property type="protein sequence ID" value="KAG6602588.1"/>
    <property type="molecule type" value="Genomic_DNA"/>
</dbReference>
<name>A0AAV6NT30_9ROSI</name>
<gene>
    <name evidence="2" type="ORF">SDJN03_07821</name>
</gene>
<feature type="non-terminal residue" evidence="2">
    <location>
        <position position="1"/>
    </location>
</feature>
<evidence type="ECO:0000313" key="3">
    <source>
        <dbReference type="Proteomes" id="UP000685013"/>
    </source>
</evidence>
<protein>
    <submittedName>
        <fullName evidence="2">Uncharacterized protein</fullName>
    </submittedName>
</protein>
<accession>A0AAV6NT30</accession>
<evidence type="ECO:0000256" key="1">
    <source>
        <dbReference type="SAM" id="SignalP"/>
    </source>
</evidence>
<feature type="signal peptide" evidence="1">
    <location>
        <begin position="1"/>
        <end position="27"/>
    </location>
</feature>
<feature type="chain" id="PRO_5043316455" evidence="1">
    <location>
        <begin position="28"/>
        <end position="87"/>
    </location>
</feature>
<evidence type="ECO:0000313" key="2">
    <source>
        <dbReference type="EMBL" id="KAG6602588.1"/>
    </source>
</evidence>
<dbReference type="Proteomes" id="UP000685013">
    <property type="component" value="Chromosome 4"/>
</dbReference>
<reference evidence="2 3" key="1">
    <citation type="journal article" date="2021" name="Hortic Res">
        <title>The domestication of Cucurbita argyrosperma as revealed by the genome of its wild relative.</title>
        <authorList>
            <person name="Barrera-Redondo J."/>
            <person name="Sanchez-de la Vega G."/>
            <person name="Aguirre-Liguori J.A."/>
            <person name="Castellanos-Morales G."/>
            <person name="Gutierrez-Guerrero Y.T."/>
            <person name="Aguirre-Dugua X."/>
            <person name="Aguirre-Planter E."/>
            <person name="Tenaillon M.I."/>
            <person name="Lira-Saade R."/>
            <person name="Eguiarte L.E."/>
        </authorList>
    </citation>
    <scope>NUCLEOTIDE SEQUENCE [LARGE SCALE GENOMIC DNA]</scope>
    <source>
        <strain evidence="2">JBR-2021</strain>
    </source>
</reference>
<keyword evidence="1" id="KW-0732">Signal</keyword>